<evidence type="ECO:0000313" key="5">
    <source>
        <dbReference type="EMBL" id="KAG7441478.1"/>
    </source>
</evidence>
<feature type="transmembrane region" description="Helical" evidence="3">
    <location>
        <begin position="149"/>
        <end position="169"/>
    </location>
</feature>
<feature type="transmembrane region" description="Helical" evidence="3">
    <location>
        <begin position="291"/>
        <end position="314"/>
    </location>
</feature>
<feature type="transmembrane region" description="Helical" evidence="3">
    <location>
        <begin position="243"/>
        <end position="263"/>
    </location>
</feature>
<dbReference type="GO" id="GO:0022857">
    <property type="term" value="F:transmembrane transporter activity"/>
    <property type="evidence" value="ECO:0007669"/>
    <property type="project" value="InterPro"/>
</dbReference>
<dbReference type="Pfam" id="PF07690">
    <property type="entry name" value="MFS_1"/>
    <property type="match status" value="1"/>
</dbReference>
<comment type="similarity">
    <text evidence="2">Belongs to the major facilitator superfamily. Monocarboxylate porter (TC 2.A.1.13) family.</text>
</comment>
<feature type="transmembrane region" description="Helical" evidence="3">
    <location>
        <begin position="352"/>
        <end position="375"/>
    </location>
</feature>
<accession>A0A9P7VI48</accession>
<dbReference type="InterPro" id="IPR020846">
    <property type="entry name" value="MFS_dom"/>
</dbReference>
<keyword evidence="3" id="KW-0472">Membrane</keyword>
<dbReference type="GO" id="GO:0016020">
    <property type="term" value="C:membrane"/>
    <property type="evidence" value="ECO:0007669"/>
    <property type="project" value="UniProtKB-SubCell"/>
</dbReference>
<keyword evidence="6" id="KW-1185">Reference proteome</keyword>
<reference evidence="5" key="1">
    <citation type="submission" date="2020-11" db="EMBL/GenBank/DDBJ databases">
        <title>Adaptations for nitrogen fixation in a non-lichenized fungal sporocarp promotes dispersal by wood-feeding termites.</title>
        <authorList>
            <consortium name="DOE Joint Genome Institute"/>
            <person name="Koch R.A."/>
            <person name="Yoon G."/>
            <person name="Arayal U."/>
            <person name="Lail K."/>
            <person name="Amirebrahimi M."/>
            <person name="Labutti K."/>
            <person name="Lipzen A."/>
            <person name="Riley R."/>
            <person name="Barry K."/>
            <person name="Henrissat B."/>
            <person name="Grigoriev I.V."/>
            <person name="Herr J.R."/>
            <person name="Aime M.C."/>
        </authorList>
    </citation>
    <scope>NUCLEOTIDE SEQUENCE</scope>
    <source>
        <strain evidence="5">MCA 3950</strain>
    </source>
</reference>
<keyword evidence="3" id="KW-1133">Transmembrane helix</keyword>
<evidence type="ECO:0000259" key="4">
    <source>
        <dbReference type="PROSITE" id="PS50850"/>
    </source>
</evidence>
<dbReference type="InterPro" id="IPR050327">
    <property type="entry name" value="Proton-linked_MCT"/>
</dbReference>
<feature type="transmembrane region" description="Helical" evidence="3">
    <location>
        <begin position="81"/>
        <end position="105"/>
    </location>
</feature>
<dbReference type="SUPFAM" id="SSF103473">
    <property type="entry name" value="MFS general substrate transporter"/>
    <property type="match status" value="1"/>
</dbReference>
<feature type="transmembrane region" description="Helical" evidence="3">
    <location>
        <begin position="326"/>
        <end position="345"/>
    </location>
</feature>
<comment type="caution">
    <text evidence="5">The sequence shown here is derived from an EMBL/GenBank/DDBJ whole genome shotgun (WGS) entry which is preliminary data.</text>
</comment>
<dbReference type="InterPro" id="IPR011701">
    <property type="entry name" value="MFS"/>
</dbReference>
<dbReference type="InterPro" id="IPR036259">
    <property type="entry name" value="MFS_trans_sf"/>
</dbReference>
<dbReference type="PANTHER" id="PTHR11360:SF319">
    <property type="entry name" value="MAJOR FACILITATOR SUPERFAMILY (MFS) PROFILE DOMAIN-CONTAINING PROTEIN"/>
    <property type="match status" value="1"/>
</dbReference>
<comment type="subcellular location">
    <subcellularLocation>
        <location evidence="1">Membrane</location>
        <topology evidence="1">Multi-pass membrane protein</topology>
    </subcellularLocation>
</comment>
<feature type="domain" description="Major facilitator superfamily (MFS) profile" evidence="4">
    <location>
        <begin position="80"/>
        <end position="475"/>
    </location>
</feature>
<dbReference type="PROSITE" id="PS50850">
    <property type="entry name" value="MFS"/>
    <property type="match status" value="1"/>
</dbReference>
<dbReference type="AlphaFoldDB" id="A0A9P7VI48"/>
<keyword evidence="3" id="KW-0812">Transmembrane</keyword>
<feature type="transmembrane region" description="Helical" evidence="3">
    <location>
        <begin position="381"/>
        <end position="406"/>
    </location>
</feature>
<dbReference type="RefSeq" id="XP_043034978.1">
    <property type="nucleotide sequence ID" value="XM_043181103.1"/>
</dbReference>
<evidence type="ECO:0000256" key="2">
    <source>
        <dbReference type="ARBA" id="ARBA00006727"/>
    </source>
</evidence>
<proteinExistence type="inferred from homology"/>
<protein>
    <submittedName>
        <fullName evidence="5">MFS general substrate transporter</fullName>
    </submittedName>
</protein>
<name>A0A9P7VI48_9AGAR</name>
<evidence type="ECO:0000256" key="1">
    <source>
        <dbReference type="ARBA" id="ARBA00004141"/>
    </source>
</evidence>
<dbReference type="GeneID" id="66103399"/>
<gene>
    <name evidence="5" type="ORF">BT62DRAFT_479650</name>
</gene>
<feature type="transmembrane region" description="Helical" evidence="3">
    <location>
        <begin position="211"/>
        <end position="231"/>
    </location>
</feature>
<dbReference type="Gene3D" id="1.20.1250.20">
    <property type="entry name" value="MFS general substrate transporter like domains"/>
    <property type="match status" value="2"/>
</dbReference>
<dbReference type="EMBL" id="MU250559">
    <property type="protein sequence ID" value="KAG7441478.1"/>
    <property type="molecule type" value="Genomic_DNA"/>
</dbReference>
<organism evidence="5 6">
    <name type="scientific">Guyanagaster necrorhizus</name>
    <dbReference type="NCBI Taxonomy" id="856835"/>
    <lineage>
        <taxon>Eukaryota</taxon>
        <taxon>Fungi</taxon>
        <taxon>Dikarya</taxon>
        <taxon>Basidiomycota</taxon>
        <taxon>Agaricomycotina</taxon>
        <taxon>Agaricomycetes</taxon>
        <taxon>Agaricomycetidae</taxon>
        <taxon>Agaricales</taxon>
        <taxon>Marasmiineae</taxon>
        <taxon>Physalacriaceae</taxon>
        <taxon>Guyanagaster</taxon>
    </lineage>
</organism>
<feature type="transmembrane region" description="Helical" evidence="3">
    <location>
        <begin position="175"/>
        <end position="199"/>
    </location>
</feature>
<evidence type="ECO:0000256" key="3">
    <source>
        <dbReference type="SAM" id="Phobius"/>
    </source>
</evidence>
<feature type="transmembrane region" description="Helical" evidence="3">
    <location>
        <begin position="125"/>
        <end position="142"/>
    </location>
</feature>
<dbReference type="OrthoDB" id="6499973at2759"/>
<dbReference type="Proteomes" id="UP000812287">
    <property type="component" value="Unassembled WGS sequence"/>
</dbReference>
<evidence type="ECO:0000313" key="6">
    <source>
        <dbReference type="Proteomes" id="UP000812287"/>
    </source>
</evidence>
<sequence length="475" mass="51347">MYMPQTSGLSTAFLPDLSVQLDYCIVTSLSTLEQEHASTLKSQLPIETGNVPLDGMAASKEEIAASPTVSPHDVPEGGLKAWMTVIGAFLVIFCSSGYVNCYGVYEDYYVREFLSDHSSSKISWIGSVQILGLGSLGIYSGFSMDQGHFRPVMLAGSTLLVFCLFMTSLTQEQQFWQIFLAQGIGLGIAVGIIYVPALGVVSHHFNKRRSLVMGIVGSGSSVGGLVHPIMLNQFFHGPIGFRWGVRISAFFNLGLLILANALMTTRLPPRLGDASFAKQLAYWKHFFTDEAYLAAIAGNFILFLGVYFPTFYLQLNAIEHGVNDNLAFYMIAVLNGAGAFGRVMPTIVVDRIGVFNSIIPCAIACGVLIFAWVAITSPASVMVFAVLYEFFSGAVISLLGPMIAYLTKNVSEIGARLGMCMGIAAVGGMIGPPISGALVTGTYTGQTQWLRPVLFNMLCRQQFDSYACPSPFSME</sequence>
<dbReference type="PANTHER" id="PTHR11360">
    <property type="entry name" value="MONOCARBOXYLATE TRANSPORTER"/>
    <property type="match status" value="1"/>
</dbReference>